<protein>
    <submittedName>
        <fullName evidence="3">Putative F-box domain, leucine-rich repeat domain, L domain-containing protein</fullName>
    </submittedName>
</protein>
<dbReference type="InterPro" id="IPR053781">
    <property type="entry name" value="F-box_AtFBL13-like"/>
</dbReference>
<dbReference type="InterPro" id="IPR055357">
    <property type="entry name" value="LRR_At1g61320_AtMIF1"/>
</dbReference>
<dbReference type="Gene3D" id="3.80.10.10">
    <property type="entry name" value="Ribonuclease Inhibitor"/>
    <property type="match status" value="1"/>
</dbReference>
<dbReference type="SUPFAM" id="SSF52058">
    <property type="entry name" value="L domain-like"/>
    <property type="match status" value="1"/>
</dbReference>
<sequence>MKRMRQISDPDPVGGSSPRKCNRIDNDRISSLPDDILHHIISFLSLREAVSTSVLSHRWKNMYAYVSNLEFDWCKMLAAKRAARRVSNPNRGVYCRKNVRFLVIRIDRFLTRHLGSRIASFKVRCCLKDKYALNINDWIDCAVRKGVENLDLAFTCDDISERMDWPRMGYYQFPTHLLAEGKASRLRNLSLRSCMLRVDFQDRFSTLSTLVLCDVYFDGQANPLMFCSCLKLQSLTLQSCFGLERFSISLDHLKSLVVRKCIGLRGIELGAPNLTTFYCEGNVIKISCIKVPNLVEVYVSLGGINVIHTFAQLEKDLPNVKSLTVNKRNIPL</sequence>
<dbReference type="InterPro" id="IPR001810">
    <property type="entry name" value="F-box_dom"/>
</dbReference>
<keyword evidence="4" id="KW-1185">Reference proteome</keyword>
<name>A0A2P6RIQ8_ROSCH</name>
<dbReference type="Proteomes" id="UP000238479">
    <property type="component" value="Chromosome 2"/>
</dbReference>
<dbReference type="Gene3D" id="1.20.1280.50">
    <property type="match status" value="1"/>
</dbReference>
<dbReference type="EMBL" id="PDCK01000040">
    <property type="protein sequence ID" value="PRQ46303.1"/>
    <property type="molecule type" value="Genomic_DNA"/>
</dbReference>
<reference evidence="3 4" key="1">
    <citation type="journal article" date="2018" name="Nat. Genet.">
        <title>The Rosa genome provides new insights in the design of modern roses.</title>
        <authorList>
            <person name="Bendahmane M."/>
        </authorList>
    </citation>
    <scope>NUCLEOTIDE SEQUENCE [LARGE SCALE GENOMIC DNA]</scope>
    <source>
        <strain evidence="4">cv. Old Blush</strain>
    </source>
</reference>
<dbReference type="InterPro" id="IPR032675">
    <property type="entry name" value="LRR_dom_sf"/>
</dbReference>
<feature type="domain" description="F-box" evidence="2">
    <location>
        <begin position="26"/>
        <end position="76"/>
    </location>
</feature>
<dbReference type="PROSITE" id="PS50181">
    <property type="entry name" value="FBOX"/>
    <property type="match status" value="1"/>
</dbReference>
<evidence type="ECO:0000313" key="3">
    <source>
        <dbReference type="EMBL" id="PRQ46303.1"/>
    </source>
</evidence>
<dbReference type="STRING" id="74649.A0A2P6RIQ8"/>
<dbReference type="InterPro" id="IPR053772">
    <property type="entry name" value="At1g61320/At1g61330-like"/>
</dbReference>
<gene>
    <name evidence="3" type="ORF">RchiOBHm_Chr2g0087591</name>
</gene>
<organism evidence="3 4">
    <name type="scientific">Rosa chinensis</name>
    <name type="common">China rose</name>
    <dbReference type="NCBI Taxonomy" id="74649"/>
    <lineage>
        <taxon>Eukaryota</taxon>
        <taxon>Viridiplantae</taxon>
        <taxon>Streptophyta</taxon>
        <taxon>Embryophyta</taxon>
        <taxon>Tracheophyta</taxon>
        <taxon>Spermatophyta</taxon>
        <taxon>Magnoliopsida</taxon>
        <taxon>eudicotyledons</taxon>
        <taxon>Gunneridae</taxon>
        <taxon>Pentapetalae</taxon>
        <taxon>rosids</taxon>
        <taxon>fabids</taxon>
        <taxon>Rosales</taxon>
        <taxon>Rosaceae</taxon>
        <taxon>Rosoideae</taxon>
        <taxon>Rosoideae incertae sedis</taxon>
        <taxon>Rosa</taxon>
    </lineage>
</organism>
<dbReference type="InterPro" id="IPR036047">
    <property type="entry name" value="F-box-like_dom_sf"/>
</dbReference>
<feature type="region of interest" description="Disordered" evidence="1">
    <location>
        <begin position="1"/>
        <end position="21"/>
    </location>
</feature>
<dbReference type="AlphaFoldDB" id="A0A2P6RIQ8"/>
<comment type="caution">
    <text evidence="3">The sequence shown here is derived from an EMBL/GenBank/DDBJ whole genome shotgun (WGS) entry which is preliminary data.</text>
</comment>
<dbReference type="PANTHER" id="PTHR34145">
    <property type="entry name" value="OS02G0105600 PROTEIN"/>
    <property type="match status" value="1"/>
</dbReference>
<dbReference type="SUPFAM" id="SSF81383">
    <property type="entry name" value="F-box domain"/>
    <property type="match status" value="1"/>
</dbReference>
<accession>A0A2P6RIQ8</accession>
<dbReference type="CDD" id="cd22160">
    <property type="entry name" value="F-box_AtFBL13-like"/>
    <property type="match status" value="1"/>
</dbReference>
<proteinExistence type="predicted"/>
<evidence type="ECO:0000313" key="4">
    <source>
        <dbReference type="Proteomes" id="UP000238479"/>
    </source>
</evidence>
<dbReference type="PANTHER" id="PTHR34145:SF28">
    <property type="entry name" value="F-BOX DOMAIN-CONTAINING PROTEIN"/>
    <property type="match status" value="1"/>
</dbReference>
<evidence type="ECO:0000256" key="1">
    <source>
        <dbReference type="SAM" id="MobiDB-lite"/>
    </source>
</evidence>
<dbReference type="OMA" id="LDLAFTC"/>
<dbReference type="OrthoDB" id="1137608at2759"/>
<dbReference type="Gramene" id="PRQ46303">
    <property type="protein sequence ID" value="PRQ46303"/>
    <property type="gene ID" value="RchiOBHm_Chr2g0087591"/>
</dbReference>
<evidence type="ECO:0000259" key="2">
    <source>
        <dbReference type="PROSITE" id="PS50181"/>
    </source>
</evidence>
<dbReference type="Pfam" id="PF23622">
    <property type="entry name" value="LRR_At1g61320_AtMIF1"/>
    <property type="match status" value="1"/>
</dbReference>
<dbReference type="Pfam" id="PF00646">
    <property type="entry name" value="F-box"/>
    <property type="match status" value="1"/>
</dbReference>